<evidence type="ECO:0000256" key="1">
    <source>
        <dbReference type="SAM" id="MobiDB-lite"/>
    </source>
</evidence>
<sequence length="425" mass="48299">MQRTPSLSLEKLDCYKEGWVSPRPQKKCLLKRKCMEDVESKVIVIVKKTKDQNGSSDSEEFSDLGEDYQLGLEETEQNQVSHSGTPLSTRGRNIENGQCLTNRLNVFQVRSSLHMGKPSKLPINLQLAVQSSQRNTSQCNNKQPNPPKSLGEDYNFEQYIDSEDERKFQGLSSSSSSSSMDFACRETGSHTAQRIQQNQDLNNNSYNGNYDYPTNYNSLRQPLDKRSQDNYCEQSKMSQKVQKQYRKSQFQQRGAFNKIKLQHPQANLGQGDFSRVEKLRRPDQSSQLLSLRAKREPKFVQILVKQRSSSLGHPNLRLDNGQLLNQCEPSQNEDLDIKRIRDHIFDGGALQNASIYMSKNGQMGSGQDLEQILQFSSRLNNPDCHIVAAGVKEQNIQVGGKGIGHQNMMHNQINNNYPAEEDVGY</sequence>
<feature type="compositionally biased region" description="Polar residues" evidence="1">
    <location>
        <begin position="77"/>
        <end position="94"/>
    </location>
</feature>
<feature type="region of interest" description="Disordered" evidence="1">
    <location>
        <begin position="132"/>
        <end position="153"/>
    </location>
</feature>
<feature type="region of interest" description="Disordered" evidence="1">
    <location>
        <begin position="166"/>
        <end position="223"/>
    </location>
</feature>
<feature type="compositionally biased region" description="Polar residues" evidence="1">
    <location>
        <begin position="189"/>
        <end position="220"/>
    </location>
</feature>
<reference evidence="2" key="1">
    <citation type="submission" date="2019-06" db="EMBL/GenBank/DDBJ databases">
        <authorList>
            <person name="Zheng W."/>
        </authorList>
    </citation>
    <scope>NUCLEOTIDE SEQUENCE</scope>
    <source>
        <strain evidence="2">QDHG01</strain>
    </source>
</reference>
<organism evidence="2 3">
    <name type="scientific">Halteria grandinella</name>
    <dbReference type="NCBI Taxonomy" id="5974"/>
    <lineage>
        <taxon>Eukaryota</taxon>
        <taxon>Sar</taxon>
        <taxon>Alveolata</taxon>
        <taxon>Ciliophora</taxon>
        <taxon>Intramacronucleata</taxon>
        <taxon>Spirotrichea</taxon>
        <taxon>Stichotrichia</taxon>
        <taxon>Sporadotrichida</taxon>
        <taxon>Halteriidae</taxon>
        <taxon>Halteria</taxon>
    </lineage>
</organism>
<dbReference type="AlphaFoldDB" id="A0A8J8NVT4"/>
<protein>
    <submittedName>
        <fullName evidence="2">Uncharacterized protein</fullName>
    </submittedName>
</protein>
<comment type="caution">
    <text evidence="2">The sequence shown here is derived from an EMBL/GenBank/DDBJ whole genome shotgun (WGS) entry which is preliminary data.</text>
</comment>
<evidence type="ECO:0000313" key="3">
    <source>
        <dbReference type="Proteomes" id="UP000785679"/>
    </source>
</evidence>
<dbReference type="EMBL" id="RRYP01006315">
    <property type="protein sequence ID" value="TNV81300.1"/>
    <property type="molecule type" value="Genomic_DNA"/>
</dbReference>
<feature type="compositionally biased region" description="Polar residues" evidence="1">
    <location>
        <begin position="132"/>
        <end position="143"/>
    </location>
</feature>
<name>A0A8J8NVT4_HALGN</name>
<proteinExistence type="predicted"/>
<gene>
    <name evidence="2" type="ORF">FGO68_gene12540</name>
</gene>
<accession>A0A8J8NVT4</accession>
<feature type="region of interest" description="Disordered" evidence="1">
    <location>
        <begin position="74"/>
        <end position="94"/>
    </location>
</feature>
<dbReference type="Proteomes" id="UP000785679">
    <property type="component" value="Unassembled WGS sequence"/>
</dbReference>
<keyword evidence="3" id="KW-1185">Reference proteome</keyword>
<evidence type="ECO:0000313" key="2">
    <source>
        <dbReference type="EMBL" id="TNV81300.1"/>
    </source>
</evidence>